<accession>A0A9W6AHF0</accession>
<evidence type="ECO:0000256" key="1">
    <source>
        <dbReference type="SAM" id="SignalP"/>
    </source>
</evidence>
<comment type="caution">
    <text evidence="2">The sequence shown here is derived from an EMBL/GenBank/DDBJ whole genome shotgun (WGS) entry which is preliminary data.</text>
</comment>
<dbReference type="EMBL" id="BRPE01000002">
    <property type="protein sequence ID" value="GLA81157.1"/>
    <property type="molecule type" value="Genomic_DNA"/>
</dbReference>
<keyword evidence="1" id="KW-0732">Signal</keyword>
<dbReference type="AlphaFoldDB" id="A0A9W6AHF0"/>
<sequence>MQFKSIFIAAALLAMGANCLPASHASSQVARDSDEPWTKVLAEVEKRSPSEE</sequence>
<evidence type="ECO:0000313" key="2">
    <source>
        <dbReference type="EMBL" id="GLA81157.1"/>
    </source>
</evidence>
<reference evidence="2" key="1">
    <citation type="submission" date="2022-07" db="EMBL/GenBank/DDBJ databases">
        <title>Taxonomy of Aspergillus series Nigri: significant species reduction supported by multi-species coalescent approaches.</title>
        <authorList>
            <person name="Bian C."/>
            <person name="Kusuya Y."/>
            <person name="Sklenar F."/>
            <person name="D'hooge E."/>
            <person name="Yaguchi T."/>
            <person name="Takahashi H."/>
            <person name="Hubka V."/>
        </authorList>
    </citation>
    <scope>NUCLEOTIDE SEQUENCE</scope>
    <source>
        <strain evidence="2">IFM 56815</strain>
    </source>
</reference>
<feature type="chain" id="PRO_5040778351" evidence="1">
    <location>
        <begin position="20"/>
        <end position="52"/>
    </location>
</feature>
<proteinExistence type="predicted"/>
<dbReference type="Proteomes" id="UP001144157">
    <property type="component" value="Unassembled WGS sequence"/>
</dbReference>
<feature type="signal peptide" evidence="1">
    <location>
        <begin position="1"/>
        <end position="19"/>
    </location>
</feature>
<gene>
    <name evidence="2" type="ORF">AtubIFM56815_004796</name>
</gene>
<name>A0A9W6AHF0_ASPTU</name>
<protein>
    <submittedName>
        <fullName evidence="2">Uncharacterized protein</fullName>
    </submittedName>
</protein>
<organism evidence="2 3">
    <name type="scientific">Aspergillus tubingensis</name>
    <dbReference type="NCBI Taxonomy" id="5068"/>
    <lineage>
        <taxon>Eukaryota</taxon>
        <taxon>Fungi</taxon>
        <taxon>Dikarya</taxon>
        <taxon>Ascomycota</taxon>
        <taxon>Pezizomycotina</taxon>
        <taxon>Eurotiomycetes</taxon>
        <taxon>Eurotiomycetidae</taxon>
        <taxon>Eurotiales</taxon>
        <taxon>Aspergillaceae</taxon>
        <taxon>Aspergillus</taxon>
        <taxon>Aspergillus subgen. Circumdati</taxon>
    </lineage>
</organism>
<evidence type="ECO:0000313" key="3">
    <source>
        <dbReference type="Proteomes" id="UP001144157"/>
    </source>
</evidence>